<name>A0AAW2UDK5_9LAMI</name>
<reference evidence="1" key="1">
    <citation type="submission" date="2020-06" db="EMBL/GenBank/DDBJ databases">
        <authorList>
            <person name="Li T."/>
            <person name="Hu X."/>
            <person name="Zhang T."/>
            <person name="Song X."/>
            <person name="Zhang H."/>
            <person name="Dai N."/>
            <person name="Sheng W."/>
            <person name="Hou X."/>
            <person name="Wei L."/>
        </authorList>
    </citation>
    <scope>NUCLEOTIDE SEQUENCE</scope>
    <source>
        <strain evidence="1">KEN1</strain>
        <tissue evidence="1">Leaf</tissue>
    </source>
</reference>
<reference evidence="1" key="2">
    <citation type="journal article" date="2024" name="Plant">
        <title>Genomic evolution and insights into agronomic trait innovations of Sesamum species.</title>
        <authorList>
            <person name="Miao H."/>
            <person name="Wang L."/>
            <person name="Qu L."/>
            <person name="Liu H."/>
            <person name="Sun Y."/>
            <person name="Le M."/>
            <person name="Wang Q."/>
            <person name="Wei S."/>
            <person name="Zheng Y."/>
            <person name="Lin W."/>
            <person name="Duan Y."/>
            <person name="Cao H."/>
            <person name="Xiong S."/>
            <person name="Wang X."/>
            <person name="Wei L."/>
            <person name="Li C."/>
            <person name="Ma Q."/>
            <person name="Ju M."/>
            <person name="Zhao R."/>
            <person name="Li G."/>
            <person name="Mu C."/>
            <person name="Tian Q."/>
            <person name="Mei H."/>
            <person name="Zhang T."/>
            <person name="Gao T."/>
            <person name="Zhang H."/>
        </authorList>
    </citation>
    <scope>NUCLEOTIDE SEQUENCE</scope>
    <source>
        <strain evidence="1">KEN1</strain>
    </source>
</reference>
<organism evidence="1">
    <name type="scientific">Sesamum latifolium</name>
    <dbReference type="NCBI Taxonomy" id="2727402"/>
    <lineage>
        <taxon>Eukaryota</taxon>
        <taxon>Viridiplantae</taxon>
        <taxon>Streptophyta</taxon>
        <taxon>Embryophyta</taxon>
        <taxon>Tracheophyta</taxon>
        <taxon>Spermatophyta</taxon>
        <taxon>Magnoliopsida</taxon>
        <taxon>eudicotyledons</taxon>
        <taxon>Gunneridae</taxon>
        <taxon>Pentapetalae</taxon>
        <taxon>asterids</taxon>
        <taxon>lamiids</taxon>
        <taxon>Lamiales</taxon>
        <taxon>Pedaliaceae</taxon>
        <taxon>Sesamum</taxon>
    </lineage>
</organism>
<accession>A0AAW2UDK5</accession>
<sequence length="77" mass="8876">MSKRRRRRRPAPIFCGLGCYVDAGGRREPRLELLCGAGAPNRIRLRYNSGLLNRTTREFGSFEGNLLRLYVKPRLIN</sequence>
<comment type="caution">
    <text evidence="1">The sequence shown here is derived from an EMBL/GenBank/DDBJ whole genome shotgun (WGS) entry which is preliminary data.</text>
</comment>
<proteinExistence type="predicted"/>
<dbReference type="AlphaFoldDB" id="A0AAW2UDK5"/>
<protein>
    <submittedName>
        <fullName evidence="1">Uncharacterized protein</fullName>
    </submittedName>
</protein>
<gene>
    <name evidence="1" type="ORF">Slati_3373900</name>
</gene>
<dbReference type="EMBL" id="JACGWN010000012">
    <property type="protein sequence ID" value="KAL0415420.1"/>
    <property type="molecule type" value="Genomic_DNA"/>
</dbReference>
<evidence type="ECO:0000313" key="1">
    <source>
        <dbReference type="EMBL" id="KAL0415420.1"/>
    </source>
</evidence>